<comment type="catalytic activity">
    <reaction evidence="12">
        <text>ssDNA + n NTP = ssDNA/pppN(pN)n-1 hybrid + (n-1) diphosphate.</text>
        <dbReference type="EC" id="2.7.7.101"/>
    </reaction>
</comment>
<dbReference type="SUPFAM" id="SSF56731">
    <property type="entry name" value="DNA primase core"/>
    <property type="match status" value="1"/>
</dbReference>
<dbReference type="InterPro" id="IPR050219">
    <property type="entry name" value="DnaG_primase"/>
</dbReference>
<dbReference type="InterPro" id="IPR030846">
    <property type="entry name" value="DnaG_bac"/>
</dbReference>
<evidence type="ECO:0000256" key="1">
    <source>
        <dbReference type="ARBA" id="ARBA00022478"/>
    </source>
</evidence>
<dbReference type="PROSITE" id="PS50880">
    <property type="entry name" value="TOPRIM"/>
    <property type="match status" value="1"/>
</dbReference>
<dbReference type="InterPro" id="IPR019475">
    <property type="entry name" value="DNA_primase_DnaB-bd"/>
</dbReference>
<evidence type="ECO:0000256" key="4">
    <source>
        <dbReference type="ARBA" id="ARBA00022695"/>
    </source>
</evidence>
<dbReference type="EC" id="2.7.7.101" evidence="12"/>
<comment type="cofactor">
    <cofactor evidence="12 13">
        <name>Zn(2+)</name>
        <dbReference type="ChEBI" id="CHEBI:29105"/>
    </cofactor>
    <text evidence="12 13">Binds 1 zinc ion per monomer.</text>
</comment>
<dbReference type="EMBL" id="CP113864">
    <property type="protein sequence ID" value="WAM31155.1"/>
    <property type="molecule type" value="Genomic_DNA"/>
</dbReference>
<dbReference type="Gene3D" id="3.40.1360.10">
    <property type="match status" value="1"/>
</dbReference>
<evidence type="ECO:0000256" key="8">
    <source>
        <dbReference type="ARBA" id="ARBA00022833"/>
    </source>
</evidence>
<dbReference type="InterPro" id="IPR016136">
    <property type="entry name" value="DNA_helicase_N/primase_C"/>
</dbReference>
<evidence type="ECO:0000256" key="5">
    <source>
        <dbReference type="ARBA" id="ARBA00022705"/>
    </source>
</evidence>
<evidence type="ECO:0000256" key="7">
    <source>
        <dbReference type="ARBA" id="ARBA00022771"/>
    </source>
</evidence>
<keyword evidence="1 12" id="KW-0240">DNA-directed RNA polymerase</keyword>
<dbReference type="PANTHER" id="PTHR30313:SF2">
    <property type="entry name" value="DNA PRIMASE"/>
    <property type="match status" value="1"/>
</dbReference>
<dbReference type="PIRSF" id="PIRSF002811">
    <property type="entry name" value="DnaG"/>
    <property type="match status" value="1"/>
</dbReference>
<dbReference type="Pfam" id="PF08275">
    <property type="entry name" value="DNAG_N"/>
    <property type="match status" value="1"/>
</dbReference>
<dbReference type="HAMAP" id="MF_00974">
    <property type="entry name" value="DNA_primase_DnaG"/>
    <property type="match status" value="1"/>
</dbReference>
<keyword evidence="5 12" id="KW-0235">DNA replication</keyword>
<evidence type="ECO:0000256" key="14">
    <source>
        <dbReference type="SAM" id="Coils"/>
    </source>
</evidence>
<gene>
    <name evidence="12 16" type="primary">dnaG</name>
    <name evidence="16" type="ORF">OTJ99_001980</name>
</gene>
<dbReference type="SMART" id="SM00493">
    <property type="entry name" value="TOPRIM"/>
    <property type="match status" value="1"/>
</dbReference>
<dbReference type="InterPro" id="IPR037068">
    <property type="entry name" value="DNA_primase_core_N_sf"/>
</dbReference>
<dbReference type="InterPro" id="IPR036185">
    <property type="entry name" value="DNA_heli_DnaB-like_N_sf"/>
</dbReference>
<dbReference type="InterPro" id="IPR006171">
    <property type="entry name" value="TOPRIM_dom"/>
</dbReference>
<sequence>MLERIVEQILNKVDIVDVVSSYIPLKRVGVNFRALCPFHTERTPSFYVSPAKQIFHCFGCGVGGNAIHFVMRMENLTFTEALKVLAEKAKIDINLSESKFAKDRALAKQKEELINLHKDCFEYFQEQLYLRKNIEAAKYIIKRRITKETAKRFGLGYCPEKNDLYERLSQKYPKEIIDLSGIFLERNGKNYCRFAGRLIFPIFDTMNRVIAFGGRIITDTSAPKYMNSPDTLIFSKSRILYGLNIAKQSKENEFIVVEGYMDVIALHQEGIDNVVGVLGTALTQDHSFLLRRYKNEVVLCLDSDEAGKRAAIRSADILYQNGLMVRVMELEGAKDPDEYIKKFGKDAFLLKKQNSMFVIDYKIKELKNQYDLSKSDQKFRFVREYFEKILTPISNEVERQEYIKKLSDLTGIDENVIAREFSKKAQKEVRRIENINYFKQVQKKLVLTDIERLKKNEIYLLSLYTQWAPKSEEIKSLLTENDFYTEDIKILFSSIKNLLDEGMELSYSMLLSFITDESILSELTSFSSKGFEDCDTAKKAIEELKLNIKTLELKLELEEAQRQNDAVKITQILNELKKLKAGREGESR</sequence>
<feature type="zinc finger region" description="CHC2-type" evidence="12">
    <location>
        <begin position="36"/>
        <end position="60"/>
    </location>
</feature>
<dbReference type="InterPro" id="IPR036977">
    <property type="entry name" value="DNA_primase_Znf_CHC2"/>
</dbReference>
<dbReference type="Pfam" id="PF10410">
    <property type="entry name" value="DnaB_bind"/>
    <property type="match status" value="1"/>
</dbReference>
<dbReference type="Gene3D" id="3.90.580.10">
    <property type="entry name" value="Zinc finger, CHC2-type domain"/>
    <property type="match status" value="1"/>
</dbReference>
<evidence type="ECO:0000259" key="15">
    <source>
        <dbReference type="PROSITE" id="PS50880"/>
    </source>
</evidence>
<evidence type="ECO:0000256" key="12">
    <source>
        <dbReference type="HAMAP-Rule" id="MF_00974"/>
    </source>
</evidence>
<dbReference type="NCBIfam" id="TIGR01391">
    <property type="entry name" value="dnaG"/>
    <property type="match status" value="1"/>
</dbReference>
<comment type="domain">
    <text evidence="12">Contains an N-terminal zinc-binding domain, a central core domain that contains the primase activity, and a C-terminal DnaB-binding domain.</text>
</comment>
<keyword evidence="14" id="KW-0175">Coiled coil</keyword>
<keyword evidence="6 12" id="KW-0479">Metal-binding</keyword>
<keyword evidence="9" id="KW-0460">Magnesium</keyword>
<dbReference type="InterPro" id="IPR002694">
    <property type="entry name" value="Znf_CHC2"/>
</dbReference>
<dbReference type="PANTHER" id="PTHR30313">
    <property type="entry name" value="DNA PRIMASE"/>
    <property type="match status" value="1"/>
</dbReference>
<dbReference type="CDD" id="cd03364">
    <property type="entry name" value="TOPRIM_DnaG_primases"/>
    <property type="match status" value="1"/>
</dbReference>
<dbReference type="InterPro" id="IPR034151">
    <property type="entry name" value="TOPRIM_DnaG_bac"/>
</dbReference>
<comment type="function">
    <text evidence="12 13">RNA polymerase that catalyzes the synthesis of short RNA molecules used as primers for DNA polymerase during DNA replication.</text>
</comment>
<accession>A0ABY7BHE6</accession>
<keyword evidence="2 12" id="KW-0639">Primosome</keyword>
<evidence type="ECO:0000256" key="3">
    <source>
        <dbReference type="ARBA" id="ARBA00022679"/>
    </source>
</evidence>
<feature type="domain" description="Toprim" evidence="15">
    <location>
        <begin position="252"/>
        <end position="331"/>
    </location>
</feature>
<keyword evidence="17" id="KW-1185">Reference proteome</keyword>
<dbReference type="InterPro" id="IPR013264">
    <property type="entry name" value="DNAG_N"/>
</dbReference>
<name>A0ABY7BHE6_9FIRM</name>
<dbReference type="Pfam" id="PF01807">
    <property type="entry name" value="Zn_ribbon_DnaG"/>
    <property type="match status" value="1"/>
</dbReference>
<dbReference type="Gene3D" id="3.90.980.10">
    <property type="entry name" value="DNA primase, catalytic core, N-terminal domain"/>
    <property type="match status" value="1"/>
</dbReference>
<dbReference type="SMART" id="SM00400">
    <property type="entry name" value="ZnF_CHCC"/>
    <property type="match status" value="1"/>
</dbReference>
<evidence type="ECO:0000256" key="9">
    <source>
        <dbReference type="ARBA" id="ARBA00022842"/>
    </source>
</evidence>
<protein>
    <recommendedName>
        <fullName evidence="12 13">DNA primase</fullName>
        <ecNumber evidence="12">2.7.7.101</ecNumber>
    </recommendedName>
</protein>
<keyword evidence="4 12" id="KW-0548">Nucleotidyltransferase</keyword>
<dbReference type="SUPFAM" id="SSF48024">
    <property type="entry name" value="N-terminal domain of DnaB helicase"/>
    <property type="match status" value="1"/>
</dbReference>
<organism evidence="16 17">
    <name type="scientific">Caldicellulosiruptor naganoensis</name>
    <dbReference type="NCBI Taxonomy" id="29324"/>
    <lineage>
        <taxon>Bacteria</taxon>
        <taxon>Bacillati</taxon>
        <taxon>Bacillota</taxon>
        <taxon>Bacillota incertae sedis</taxon>
        <taxon>Caldicellulosiruptorales</taxon>
        <taxon>Caldicellulosiruptoraceae</taxon>
        <taxon>Caldicellulosiruptor</taxon>
    </lineage>
</organism>
<keyword evidence="3 12" id="KW-0808">Transferase</keyword>
<evidence type="ECO:0000256" key="2">
    <source>
        <dbReference type="ARBA" id="ARBA00022515"/>
    </source>
</evidence>
<evidence type="ECO:0000313" key="17">
    <source>
        <dbReference type="Proteomes" id="UP001164745"/>
    </source>
</evidence>
<evidence type="ECO:0000256" key="10">
    <source>
        <dbReference type="ARBA" id="ARBA00023125"/>
    </source>
</evidence>
<comment type="subunit">
    <text evidence="12">Monomer. Interacts with DnaB.</text>
</comment>
<keyword evidence="8 12" id="KW-0862">Zinc</keyword>
<reference evidence="16" key="1">
    <citation type="submission" date="2022-12" db="EMBL/GenBank/DDBJ databases">
        <authorList>
            <person name="Bing R.G."/>
            <person name="Willard D.J."/>
            <person name="Manesh M.J.H."/>
            <person name="Laemthong T."/>
            <person name="Crosby J.R."/>
            <person name="Kelly R.M."/>
        </authorList>
    </citation>
    <scope>NUCLEOTIDE SEQUENCE</scope>
    <source>
        <strain evidence="16">DSM 8991</strain>
    </source>
</reference>
<evidence type="ECO:0000313" key="16">
    <source>
        <dbReference type="EMBL" id="WAM31155.1"/>
    </source>
</evidence>
<evidence type="ECO:0000256" key="6">
    <source>
        <dbReference type="ARBA" id="ARBA00022723"/>
    </source>
</evidence>
<dbReference type="SUPFAM" id="SSF57783">
    <property type="entry name" value="Zinc beta-ribbon"/>
    <property type="match status" value="1"/>
</dbReference>
<dbReference type="Proteomes" id="UP001164745">
    <property type="component" value="Chromosome"/>
</dbReference>
<keyword evidence="7 12" id="KW-0863">Zinc-finger</keyword>
<keyword evidence="11 12" id="KW-0804">Transcription</keyword>
<comment type="similarity">
    <text evidence="12 13">Belongs to the DnaG primase family.</text>
</comment>
<evidence type="ECO:0000256" key="13">
    <source>
        <dbReference type="PIRNR" id="PIRNR002811"/>
    </source>
</evidence>
<proteinExistence type="inferred from homology"/>
<feature type="coiled-coil region" evidence="14">
    <location>
        <begin position="534"/>
        <end position="570"/>
    </location>
</feature>
<dbReference type="Gene3D" id="1.10.860.10">
    <property type="entry name" value="DNAb Helicase, Chain A"/>
    <property type="match status" value="1"/>
</dbReference>
<dbReference type="Pfam" id="PF13155">
    <property type="entry name" value="Toprim_2"/>
    <property type="match status" value="1"/>
</dbReference>
<keyword evidence="10 12" id="KW-0238">DNA-binding</keyword>
<evidence type="ECO:0000256" key="11">
    <source>
        <dbReference type="ARBA" id="ARBA00023163"/>
    </source>
</evidence>
<dbReference type="InterPro" id="IPR006295">
    <property type="entry name" value="DNA_primase_DnaG"/>
</dbReference>